<gene>
    <name evidence="1" type="ORF">O5398_05010</name>
</gene>
<dbReference type="RefSeq" id="WP_070401643.1">
    <property type="nucleotide sequence ID" value="NZ_CP017140.1"/>
</dbReference>
<name>A0AAQ2WVS8_9SPIR</name>
<dbReference type="Proteomes" id="UP001164544">
    <property type="component" value="Plasmid p410-lp72"/>
</dbReference>
<sequence length="287" mass="33400">MKILFDKEIGILTKSIEDIQNLKKEILKKEYNISIKENSIFDIINYPSSVIDLEIIQTLNELFLTFKEEGAYFQKLQKSLSIPISSTHEAIKQSLLAIPNVNHANIISSAGKIAIHLIIDPNYIQDGIINNETKMNIGNAIYHTVASGTVFEGNINIEFLNHSEQKKKYKFSLGVIKHAYLKVLYQTETETIYKEIDNQIREIYKKIIQNKYKDMGISFRHQDFLSPVSLIRELKSIRVGIYIKEKLDNTKITNIKEHEFKFNTDLEINENEIIFFDENLRLIIDRE</sequence>
<reference evidence="1" key="1">
    <citation type="submission" date="2022-12" db="EMBL/GenBank/DDBJ databases">
        <title>B. miyamotoi WGS.</title>
        <authorList>
            <person name="Kuleshov K.V."/>
            <person name="Hoornstra D."/>
            <person name="Hovius J.W."/>
            <person name="Platonov A.E."/>
            <person name="Telford S.R. III."/>
        </authorList>
    </citation>
    <scope>NUCLEOTIDE SEQUENCE</scope>
    <source>
        <strain evidence="1">410</strain>
        <plasmid evidence="1">p410-lp72</plasmid>
    </source>
</reference>
<protein>
    <submittedName>
        <fullName evidence="1">DUF276 domain-containing protein</fullName>
    </submittedName>
</protein>
<dbReference type="EMBL" id="CP114639">
    <property type="protein sequence ID" value="WAZ91494.1"/>
    <property type="molecule type" value="Genomic_DNA"/>
</dbReference>
<accession>A0AAQ2WVS8</accession>
<keyword evidence="1" id="KW-0614">Plasmid</keyword>
<evidence type="ECO:0000313" key="1">
    <source>
        <dbReference type="EMBL" id="WAZ91494.1"/>
    </source>
</evidence>
<proteinExistence type="predicted"/>
<evidence type="ECO:0000313" key="2">
    <source>
        <dbReference type="Proteomes" id="UP001164544"/>
    </source>
</evidence>
<dbReference type="InterPro" id="IPR005096">
    <property type="entry name" value="DUF276"/>
</dbReference>
<dbReference type="Pfam" id="PF03434">
    <property type="entry name" value="DUF276"/>
    <property type="match status" value="1"/>
</dbReference>
<organism evidence="1 2">
    <name type="scientific">Borrelia miyamotoi</name>
    <dbReference type="NCBI Taxonomy" id="47466"/>
    <lineage>
        <taxon>Bacteria</taxon>
        <taxon>Pseudomonadati</taxon>
        <taxon>Spirochaetota</taxon>
        <taxon>Spirochaetia</taxon>
        <taxon>Spirochaetales</taxon>
        <taxon>Borreliaceae</taxon>
        <taxon>Borrelia</taxon>
    </lineage>
</organism>
<geneLocation type="plasmid" evidence="1 2">
    <name>p410-lp72</name>
</geneLocation>
<dbReference type="AlphaFoldDB" id="A0AAQ2WVS8"/>